<dbReference type="EMBL" id="OZ035845">
    <property type="protein sequence ID" value="CAL1599131.1"/>
    <property type="molecule type" value="Genomic_DNA"/>
</dbReference>
<evidence type="ECO:0000256" key="1">
    <source>
        <dbReference type="SAM" id="MobiDB-lite"/>
    </source>
</evidence>
<organism evidence="2 3">
    <name type="scientific">Knipowitschia caucasica</name>
    <name type="common">Caucasian dwarf goby</name>
    <name type="synonym">Pomatoschistus caucasicus</name>
    <dbReference type="NCBI Taxonomy" id="637954"/>
    <lineage>
        <taxon>Eukaryota</taxon>
        <taxon>Metazoa</taxon>
        <taxon>Chordata</taxon>
        <taxon>Craniata</taxon>
        <taxon>Vertebrata</taxon>
        <taxon>Euteleostomi</taxon>
        <taxon>Actinopterygii</taxon>
        <taxon>Neopterygii</taxon>
        <taxon>Teleostei</taxon>
        <taxon>Neoteleostei</taxon>
        <taxon>Acanthomorphata</taxon>
        <taxon>Gobiaria</taxon>
        <taxon>Gobiiformes</taxon>
        <taxon>Gobioidei</taxon>
        <taxon>Gobiidae</taxon>
        <taxon>Gobiinae</taxon>
        <taxon>Knipowitschia</taxon>
    </lineage>
</organism>
<gene>
    <name evidence="2" type="ORF">KC01_LOCUS27452</name>
</gene>
<accession>A0AAV2LA35</accession>
<proteinExistence type="predicted"/>
<evidence type="ECO:0000313" key="2">
    <source>
        <dbReference type="EMBL" id="CAL1599131.1"/>
    </source>
</evidence>
<keyword evidence="3" id="KW-1185">Reference proteome</keyword>
<name>A0AAV2LA35_KNICA</name>
<dbReference type="Proteomes" id="UP001497482">
    <property type="component" value="Chromosome 23"/>
</dbReference>
<sequence length="100" mass="10989">MDEYAERSSKRPCRSSPSASSTPPSPSPSSRPPSSPCSLPLGSLLSPGWRWWWVEVVVEVVVVEVVVVGAMDIEGRAVLKATQGEEKVLDREQREVQQDL</sequence>
<protein>
    <submittedName>
        <fullName evidence="2">Uncharacterized protein</fullName>
    </submittedName>
</protein>
<dbReference type="AlphaFoldDB" id="A0AAV2LA35"/>
<feature type="compositionally biased region" description="Pro residues" evidence="1">
    <location>
        <begin position="23"/>
        <end position="35"/>
    </location>
</feature>
<evidence type="ECO:0000313" key="3">
    <source>
        <dbReference type="Proteomes" id="UP001497482"/>
    </source>
</evidence>
<feature type="region of interest" description="Disordered" evidence="1">
    <location>
        <begin position="1"/>
        <end position="38"/>
    </location>
</feature>
<reference evidence="2 3" key="1">
    <citation type="submission" date="2024-04" db="EMBL/GenBank/DDBJ databases">
        <authorList>
            <person name="Waldvogel A.-M."/>
            <person name="Schoenle A."/>
        </authorList>
    </citation>
    <scope>NUCLEOTIDE SEQUENCE [LARGE SCALE GENOMIC DNA]</scope>
</reference>